<evidence type="ECO:0000313" key="1">
    <source>
        <dbReference type="EMBL" id="OAN44206.1"/>
    </source>
</evidence>
<dbReference type="STRING" id="1707952.A6A03_03425"/>
<sequence length="350" mass="38001">MNGWATIADLTGDYVIYRDLQPCDPALPGLATLRTVLGLPANVTPRKRDVAYARVILALARAAQALRNGPPLTTVAVIGDTENDRLLTVHLQSLGEITAYGFIGVDRPVAPATLEWDDAVATATRWALVQQWAAELVARGVDWTQTAVLIDIDKTLLGPRGRSDGAIDDARAEAALMVATELLGDQFDRSLFRRNYAELCRREWHRLTLDNQDYTVALALFATVEVFDLPAIEVQLAAGLSPTLLELLIAAQQVPVELQALRKQLIERIEAGDPTPFTQFRRTELVTTAARMADGRLALSSELFRLGQDLHARGALLLAASDKPAESALPSPEQAAAGLLPLHRTPAVLD</sequence>
<organism evidence="1 2">
    <name type="scientific">Chloroflexus islandicus</name>
    <dbReference type="NCBI Taxonomy" id="1707952"/>
    <lineage>
        <taxon>Bacteria</taxon>
        <taxon>Bacillati</taxon>
        <taxon>Chloroflexota</taxon>
        <taxon>Chloroflexia</taxon>
        <taxon>Chloroflexales</taxon>
        <taxon>Chloroflexineae</taxon>
        <taxon>Chloroflexaceae</taxon>
        <taxon>Chloroflexus</taxon>
    </lineage>
</organism>
<reference evidence="1 2" key="1">
    <citation type="submission" date="2016-04" db="EMBL/GenBank/DDBJ databases">
        <title>Chloroflexus islandicus sp. nov., a thermophilic filamentous anoxygenic phototrophic bacterium from geyser Strokkur (Iceland).</title>
        <authorList>
            <person name="Gaisin V.A."/>
            <person name="Kalashnikov A.M."/>
            <person name="Sukhacheva M.V."/>
            <person name="Grouzdev D.S."/>
            <person name="Ivanov T.M."/>
            <person name="Kuznetsov B."/>
            <person name="Gorlenko V.M."/>
        </authorList>
    </citation>
    <scope>NUCLEOTIDE SEQUENCE [LARGE SCALE GENOMIC DNA]</scope>
    <source>
        <strain evidence="2">isl-2</strain>
    </source>
</reference>
<dbReference type="OrthoDB" id="146419at2"/>
<accession>A0A178M6Q0</accession>
<name>A0A178M6Q0_9CHLR</name>
<dbReference type="Proteomes" id="UP000078287">
    <property type="component" value="Unassembled WGS sequence"/>
</dbReference>
<gene>
    <name evidence="1" type="ORF">A6A03_03425</name>
</gene>
<protein>
    <submittedName>
        <fullName evidence="1">Uncharacterized protein</fullName>
    </submittedName>
</protein>
<dbReference type="RefSeq" id="WP_066789774.1">
    <property type="nucleotide sequence ID" value="NZ_LWQS01000071.1"/>
</dbReference>
<dbReference type="AlphaFoldDB" id="A0A178M6Q0"/>
<proteinExistence type="predicted"/>
<evidence type="ECO:0000313" key="2">
    <source>
        <dbReference type="Proteomes" id="UP000078287"/>
    </source>
</evidence>
<keyword evidence="2" id="KW-1185">Reference proteome</keyword>
<comment type="caution">
    <text evidence="1">The sequence shown here is derived from an EMBL/GenBank/DDBJ whole genome shotgun (WGS) entry which is preliminary data.</text>
</comment>
<dbReference type="EMBL" id="LWQS01000071">
    <property type="protein sequence ID" value="OAN44206.1"/>
    <property type="molecule type" value="Genomic_DNA"/>
</dbReference>